<dbReference type="InterPro" id="IPR004843">
    <property type="entry name" value="Calcineurin-like_PHP"/>
</dbReference>
<dbReference type="PANTHER" id="PTHR11575">
    <property type="entry name" value="5'-NUCLEOTIDASE-RELATED"/>
    <property type="match status" value="1"/>
</dbReference>
<dbReference type="SMART" id="SM00257">
    <property type="entry name" value="LysM"/>
    <property type="match status" value="1"/>
</dbReference>
<dbReference type="PRINTS" id="PR01607">
    <property type="entry name" value="APYRASEFAMLY"/>
</dbReference>
<dbReference type="RefSeq" id="WP_154484637.1">
    <property type="nucleotide sequence ID" value="NZ_VULR01000013.1"/>
</dbReference>
<dbReference type="GO" id="GO:0030288">
    <property type="term" value="C:outer membrane-bounded periplasmic space"/>
    <property type="evidence" value="ECO:0007669"/>
    <property type="project" value="TreeGrafter"/>
</dbReference>
<dbReference type="CDD" id="cd00845">
    <property type="entry name" value="MPP_UshA_N_like"/>
    <property type="match status" value="1"/>
</dbReference>
<dbReference type="InterPro" id="IPR018392">
    <property type="entry name" value="LysM"/>
</dbReference>
<dbReference type="InterPro" id="IPR036779">
    <property type="entry name" value="LysM_dom_sf"/>
</dbReference>
<dbReference type="Proteomes" id="UP000462760">
    <property type="component" value="Unassembled WGS sequence"/>
</dbReference>
<comment type="similarity">
    <text evidence="1">Belongs to the 5'-nucleotidase family.</text>
</comment>
<comment type="caution">
    <text evidence="3">The sequence shown here is derived from an EMBL/GenBank/DDBJ whole genome shotgun (WGS) entry which is preliminary data.</text>
</comment>
<dbReference type="PROSITE" id="PS00785">
    <property type="entry name" value="5_NUCLEOTIDASE_1"/>
    <property type="match status" value="1"/>
</dbReference>
<evidence type="ECO:0000313" key="4">
    <source>
        <dbReference type="Proteomes" id="UP000462760"/>
    </source>
</evidence>
<dbReference type="GO" id="GO:0000166">
    <property type="term" value="F:nucleotide binding"/>
    <property type="evidence" value="ECO:0007669"/>
    <property type="project" value="UniProtKB-KW"/>
</dbReference>
<gene>
    <name evidence="3" type="ORF">FYJ27_09520</name>
</gene>
<dbReference type="InterPro" id="IPR029052">
    <property type="entry name" value="Metallo-depent_PP-like"/>
</dbReference>
<proteinExistence type="inferred from homology"/>
<dbReference type="SUPFAM" id="SSF56300">
    <property type="entry name" value="Metallo-dependent phosphatases"/>
    <property type="match status" value="1"/>
</dbReference>
<dbReference type="EMBL" id="VULR01000013">
    <property type="protein sequence ID" value="MSS43964.1"/>
    <property type="molecule type" value="Genomic_DNA"/>
</dbReference>
<keyword evidence="1" id="KW-0547">Nucleotide-binding</keyword>
<dbReference type="PANTHER" id="PTHR11575:SF24">
    <property type="entry name" value="5'-NUCLEOTIDASE"/>
    <property type="match status" value="1"/>
</dbReference>
<dbReference type="Pfam" id="PF01476">
    <property type="entry name" value="LysM"/>
    <property type="match status" value="1"/>
</dbReference>
<dbReference type="GO" id="GO:0016788">
    <property type="term" value="F:hydrolase activity, acting on ester bonds"/>
    <property type="evidence" value="ECO:0007669"/>
    <property type="project" value="InterPro"/>
</dbReference>
<name>A0A844FIU9_9FIRM</name>
<protein>
    <submittedName>
        <fullName evidence="3">LysM peptidoglycan-binding domain-containing protein</fullName>
    </submittedName>
</protein>
<dbReference type="PROSITE" id="PS00786">
    <property type="entry name" value="5_NUCLEOTIDASE_2"/>
    <property type="match status" value="1"/>
</dbReference>
<reference evidence="3 4" key="1">
    <citation type="submission" date="2019-08" db="EMBL/GenBank/DDBJ databases">
        <title>In-depth cultivation of the pig gut microbiome towards novel bacterial diversity and tailored functional studies.</title>
        <authorList>
            <person name="Wylensek D."/>
            <person name="Hitch T.C.A."/>
            <person name="Clavel T."/>
        </authorList>
    </citation>
    <scope>NUCLEOTIDE SEQUENCE [LARGE SCALE GENOMIC DNA]</scope>
    <source>
        <strain evidence="3 4">Med78-601-WT-4W-RMD-3</strain>
    </source>
</reference>
<feature type="domain" description="LysM" evidence="2">
    <location>
        <begin position="332"/>
        <end position="376"/>
    </location>
</feature>
<dbReference type="AlphaFoldDB" id="A0A844FIU9"/>
<accession>A0A844FIU9</accession>
<dbReference type="GO" id="GO:0046872">
    <property type="term" value="F:metal ion binding"/>
    <property type="evidence" value="ECO:0007669"/>
    <property type="project" value="InterPro"/>
</dbReference>
<dbReference type="InterPro" id="IPR006179">
    <property type="entry name" value="5_nucleotidase/apyrase"/>
</dbReference>
<evidence type="ECO:0000256" key="1">
    <source>
        <dbReference type="RuleBase" id="RU362119"/>
    </source>
</evidence>
<evidence type="ECO:0000313" key="3">
    <source>
        <dbReference type="EMBL" id="MSS43964.1"/>
    </source>
</evidence>
<dbReference type="Gene3D" id="3.10.350.10">
    <property type="entry name" value="LysM domain"/>
    <property type="match status" value="1"/>
</dbReference>
<keyword evidence="1" id="KW-0378">Hydrolase</keyword>
<evidence type="ECO:0000259" key="2">
    <source>
        <dbReference type="PROSITE" id="PS51782"/>
    </source>
</evidence>
<dbReference type="OrthoDB" id="7820733at2"/>
<dbReference type="SUPFAM" id="SSF54106">
    <property type="entry name" value="LysM domain"/>
    <property type="match status" value="1"/>
</dbReference>
<dbReference type="InterPro" id="IPR006146">
    <property type="entry name" value="5'-Nucleotdase_CS"/>
</dbReference>
<sequence length="379" mass="42755">MSFTYKKKIRLILFVIFILSIFSLNNKTFAEENRMKKIGIRKITILHTTDMHGRILEEDGGMGFGKLNTKIVQMKKENPDTILLDVGDAIQGSEIAKDSKGESIIKLMNAMKYDAMAVGNHEFDYGYRRLLEIKDMANFPMISGNISNEYGKKDFKPYIIKEVDGIKIGIFSVITPDTQYATSPKNIEGITFLDPTIASREIVRQLKDKEVDMIVGLTHIGISKRGNYSSIDIAKNVKGIDIIVDGHSHKELDKGLKVGNTLIVQSGKYTENLGIVDIKFLGSRIISKKARLFGKDEAVELEEDKEIKKLIDEIIEENKQKSAEVTGKPREKTYIVKPGDVLFRIGKKYSVGWSEIAKYNGMKNPNKIYPGDRIKIPVK</sequence>
<dbReference type="PROSITE" id="PS51782">
    <property type="entry name" value="LYSM"/>
    <property type="match status" value="1"/>
</dbReference>
<dbReference type="Pfam" id="PF00149">
    <property type="entry name" value="Metallophos"/>
    <property type="match status" value="1"/>
</dbReference>
<dbReference type="GO" id="GO:0009166">
    <property type="term" value="P:nucleotide catabolic process"/>
    <property type="evidence" value="ECO:0007669"/>
    <property type="project" value="InterPro"/>
</dbReference>
<dbReference type="CDD" id="cd00118">
    <property type="entry name" value="LysM"/>
    <property type="match status" value="1"/>
</dbReference>
<organism evidence="3 4">
    <name type="scientific">Anaerosalibacter bizertensis</name>
    <dbReference type="NCBI Taxonomy" id="932217"/>
    <lineage>
        <taxon>Bacteria</taxon>
        <taxon>Bacillati</taxon>
        <taxon>Bacillota</taxon>
        <taxon>Tissierellia</taxon>
        <taxon>Tissierellales</taxon>
        <taxon>Sporanaerobacteraceae</taxon>
        <taxon>Anaerosalibacter</taxon>
    </lineage>
</organism>
<dbReference type="Gene3D" id="3.60.21.10">
    <property type="match status" value="1"/>
</dbReference>